<reference evidence="3" key="1">
    <citation type="journal article" date="2019" name="Int. J. Syst. Evol. Microbiol.">
        <title>The Global Catalogue of Microorganisms (GCM) 10K type strain sequencing project: providing services to taxonomists for standard genome sequencing and annotation.</title>
        <authorList>
            <consortium name="The Broad Institute Genomics Platform"/>
            <consortium name="The Broad Institute Genome Sequencing Center for Infectious Disease"/>
            <person name="Wu L."/>
            <person name="Ma J."/>
        </authorList>
    </citation>
    <scope>NUCLEOTIDE SEQUENCE [LARGE SCALE GENOMIC DNA]</scope>
    <source>
        <strain evidence="3">CGMCC 1.16031</strain>
    </source>
</reference>
<name>A0ABW1XKC1_9ALTE</name>
<feature type="signal peptide" evidence="1">
    <location>
        <begin position="1"/>
        <end position="29"/>
    </location>
</feature>
<dbReference type="InterPro" id="IPR021953">
    <property type="entry name" value="DUF3570"/>
</dbReference>
<evidence type="ECO:0000313" key="2">
    <source>
        <dbReference type="EMBL" id="MFC6439743.1"/>
    </source>
</evidence>
<gene>
    <name evidence="2" type="ORF">ACFP85_06235</name>
</gene>
<dbReference type="SUPFAM" id="SSF56935">
    <property type="entry name" value="Porins"/>
    <property type="match status" value="1"/>
</dbReference>
<dbReference type="Proteomes" id="UP001596364">
    <property type="component" value="Unassembled WGS sequence"/>
</dbReference>
<organism evidence="2 3">
    <name type="scientific">Pseudobowmanella zhangzhouensis</name>
    <dbReference type="NCBI Taxonomy" id="1537679"/>
    <lineage>
        <taxon>Bacteria</taxon>
        <taxon>Pseudomonadati</taxon>
        <taxon>Pseudomonadota</taxon>
        <taxon>Gammaproteobacteria</taxon>
        <taxon>Alteromonadales</taxon>
        <taxon>Alteromonadaceae</taxon>
    </lineage>
</organism>
<proteinExistence type="predicted"/>
<keyword evidence="3" id="KW-1185">Reference proteome</keyword>
<dbReference type="Pfam" id="PF12094">
    <property type="entry name" value="DUF3570"/>
    <property type="match status" value="1"/>
</dbReference>
<dbReference type="EMBL" id="JBHSUS010000001">
    <property type="protein sequence ID" value="MFC6439743.1"/>
    <property type="molecule type" value="Genomic_DNA"/>
</dbReference>
<evidence type="ECO:0000256" key="1">
    <source>
        <dbReference type="SAM" id="SignalP"/>
    </source>
</evidence>
<protein>
    <submittedName>
        <fullName evidence="2">DUF3570 domain-containing protein</fullName>
    </submittedName>
</protein>
<evidence type="ECO:0000313" key="3">
    <source>
        <dbReference type="Proteomes" id="UP001596364"/>
    </source>
</evidence>
<comment type="caution">
    <text evidence="2">The sequence shown here is derived from an EMBL/GenBank/DDBJ whole genome shotgun (WGS) entry which is preliminary data.</text>
</comment>
<sequence>MAAINSATRSVICRLLLAGLLCGAMKANAAVLPEERADAMYHRYEGGGVSIDGPSILLRTNVGNSVSLFANYYIDSISGASIDVEATASPYAEERTEYSLGMDYLRNKTLMSVSVTSSSENDFDAKTMHLGITQDFFGDLTTLSMGYSYGQDDVRRTGDAGFAEQATRHNFSVGLTQVVSKNLIVGLNLENISDQGYLNNPYRAVRFLDANAALGYRFETERYPRSRTSNALAMNANYYLPWRASVFFEGRYFTDTWGIRANTARLGYVHTFGDHWLLEVRSRFYRQDQADFYSDLFNRSAEFDFMARDKELASYRNVSVGFSASWLYQFGSDNWLSKASLNLEYDRLKFDYDNFRDVRVTDVLPGQEPLYQFDADVLRLYFSLWF</sequence>
<dbReference type="RefSeq" id="WP_254426500.1">
    <property type="nucleotide sequence ID" value="NZ_JBHSUS010000001.1"/>
</dbReference>
<keyword evidence="1" id="KW-0732">Signal</keyword>
<accession>A0ABW1XKC1</accession>
<feature type="chain" id="PRO_5046518172" evidence="1">
    <location>
        <begin position="30"/>
        <end position="386"/>
    </location>
</feature>